<dbReference type="PROSITE" id="PS50106">
    <property type="entry name" value="PDZ"/>
    <property type="match status" value="1"/>
</dbReference>
<protein>
    <recommendedName>
        <fullName evidence="7">Tricorn protease homolog</fullName>
        <ecNumber evidence="7">3.4.21.-</ecNumber>
    </recommendedName>
</protein>
<evidence type="ECO:0000313" key="11">
    <source>
        <dbReference type="EMBL" id="HGV96731.1"/>
    </source>
</evidence>
<evidence type="ECO:0000256" key="9">
    <source>
        <dbReference type="PIRSR" id="PIRSR036421-3"/>
    </source>
</evidence>
<dbReference type="InterPro" id="IPR036034">
    <property type="entry name" value="PDZ_sf"/>
</dbReference>
<dbReference type="Gene3D" id="2.120.10.60">
    <property type="entry name" value="Tricorn protease N-terminal domain"/>
    <property type="match status" value="1"/>
</dbReference>
<dbReference type="InterPro" id="IPR001478">
    <property type="entry name" value="PDZ"/>
</dbReference>
<dbReference type="PANTHER" id="PTHR43253">
    <property type="entry name" value="TRICORN PROTEASE HOMOLOG 2-RELATED"/>
    <property type="match status" value="1"/>
</dbReference>
<comment type="subcellular location">
    <subcellularLocation>
        <location evidence="1 7">Cytoplasm</location>
    </subcellularLocation>
</comment>
<dbReference type="EMBL" id="DTGZ01000006">
    <property type="protein sequence ID" value="HGV96731.1"/>
    <property type="molecule type" value="Genomic_DNA"/>
</dbReference>
<dbReference type="PIRSF" id="PIRSF036421">
    <property type="entry name" value="Tricorn_protease"/>
    <property type="match status" value="1"/>
</dbReference>
<proteinExistence type="inferred from homology"/>
<evidence type="ECO:0000256" key="7">
    <source>
        <dbReference type="PIRNR" id="PIRNR036421"/>
    </source>
</evidence>
<evidence type="ECO:0000256" key="5">
    <source>
        <dbReference type="ARBA" id="ARBA00022801"/>
    </source>
</evidence>
<dbReference type="GO" id="GO:0006508">
    <property type="term" value="P:proteolysis"/>
    <property type="evidence" value="ECO:0007669"/>
    <property type="project" value="UniProtKB-UniRule"/>
</dbReference>
<dbReference type="Pfam" id="PF26549">
    <property type="entry name" value="Tricorn_N"/>
    <property type="match status" value="1"/>
</dbReference>
<feature type="domain" description="PDZ" evidence="10">
    <location>
        <begin position="744"/>
        <end position="829"/>
    </location>
</feature>
<dbReference type="SMART" id="SM00245">
    <property type="entry name" value="TSPc"/>
    <property type="match status" value="1"/>
</dbReference>
<dbReference type="Gene3D" id="2.30.42.10">
    <property type="match status" value="1"/>
</dbReference>
<dbReference type="EC" id="3.4.21.-" evidence="7"/>
<evidence type="ECO:0000256" key="3">
    <source>
        <dbReference type="ARBA" id="ARBA00022490"/>
    </source>
</evidence>
<name>A0A7C4XDQ0_UNCW3</name>
<dbReference type="InterPro" id="IPR015943">
    <property type="entry name" value="WD40/YVTN_repeat-like_dom_sf"/>
</dbReference>
<feature type="active site" description="Nucleophile" evidence="8">
    <location>
        <position position="952"/>
    </location>
</feature>
<dbReference type="SUPFAM" id="SSF50156">
    <property type="entry name" value="PDZ domain-like"/>
    <property type="match status" value="1"/>
</dbReference>
<gene>
    <name evidence="11" type="ORF">ENV60_00325</name>
</gene>
<evidence type="ECO:0000256" key="8">
    <source>
        <dbReference type="PIRSR" id="PIRSR036421-1"/>
    </source>
</evidence>
<dbReference type="CDD" id="cd10828">
    <property type="entry name" value="cpPDZ_Tricorn-protease"/>
    <property type="match status" value="1"/>
</dbReference>
<keyword evidence="4 7" id="KW-0645">Protease</keyword>
<dbReference type="InterPro" id="IPR029414">
    <property type="entry name" value="Tricorn_PDZ"/>
</dbReference>
<evidence type="ECO:0000256" key="2">
    <source>
        <dbReference type="ARBA" id="ARBA00008524"/>
    </source>
</evidence>
<evidence type="ECO:0000256" key="6">
    <source>
        <dbReference type="ARBA" id="ARBA00022825"/>
    </source>
</evidence>
<reference evidence="11" key="1">
    <citation type="journal article" date="2020" name="mSystems">
        <title>Genome- and Community-Level Interaction Insights into Carbon Utilization and Element Cycling Functions of Hydrothermarchaeota in Hydrothermal Sediment.</title>
        <authorList>
            <person name="Zhou Z."/>
            <person name="Liu Y."/>
            <person name="Xu W."/>
            <person name="Pan J."/>
            <person name="Luo Z.H."/>
            <person name="Li M."/>
        </authorList>
    </citation>
    <scope>NUCLEOTIDE SEQUENCE [LARGE SCALE GENOMIC DNA]</scope>
    <source>
        <strain evidence="11">SpSt-774</strain>
    </source>
</reference>
<keyword evidence="6 7" id="KW-0720">Serine protease</keyword>
<dbReference type="Gene3D" id="2.130.10.10">
    <property type="entry name" value="YVTN repeat-like/Quinoprotein amine dehydrogenase"/>
    <property type="match status" value="1"/>
</dbReference>
<dbReference type="Pfam" id="PF14684">
    <property type="entry name" value="Tricorn_C1"/>
    <property type="match status" value="1"/>
</dbReference>
<keyword evidence="5 7" id="KW-0378">Hydrolase</keyword>
<comment type="caution">
    <text evidence="11">The sequence shown here is derived from an EMBL/GenBank/DDBJ whole genome shotgun (WGS) entry which is preliminary data.</text>
</comment>
<dbReference type="Pfam" id="PF26550">
    <property type="entry name" value="Tricorn_2nd"/>
    <property type="match status" value="1"/>
</dbReference>
<dbReference type="Gene3D" id="3.90.226.10">
    <property type="entry name" value="2-enoyl-CoA Hydratase, Chain A, domain 1"/>
    <property type="match status" value="1"/>
</dbReference>
<dbReference type="SUPFAM" id="SSF52096">
    <property type="entry name" value="ClpP/crotonase"/>
    <property type="match status" value="1"/>
</dbReference>
<feature type="site" description="Transition state stabilizer; via amide nitrogen" evidence="9">
    <location>
        <position position="953"/>
    </location>
</feature>
<dbReference type="Pfam" id="PF03572">
    <property type="entry name" value="Peptidase_S41"/>
    <property type="match status" value="1"/>
</dbReference>
<dbReference type="SUPFAM" id="SSF69322">
    <property type="entry name" value="Tricorn protease domain 2"/>
    <property type="match status" value="1"/>
</dbReference>
<accession>A0A7C4XDQ0</accession>
<evidence type="ECO:0000256" key="1">
    <source>
        <dbReference type="ARBA" id="ARBA00004496"/>
    </source>
</evidence>
<sequence>MPGYYRFPSLNKDTIVFVCEDDLWLVSVNGGLAHRLTSNLGRISHCSISPDGEYIAFTGREEGNNEVYCISIKGGTARRLTFLGANTIVRGWTRDGNRILFASDTGQWYPNFTFIYTVDKNKDIPELVPVGPARTISYSTKRGVVIGRNTADPSRWKRYRGGTVGEIWIDPEENGKFRKLLDVKGNLADPMWINSRIYFISDHEGVGNIYSCTIAGKDLKRHTHHTEFYVRNAKTDGRNIVYHCGGDIYVLFPEENRVKKIEIDFRSPRVQTQRKFVEAKKYLEDYAIHPRGEKVCITTRGKVFSMPNWEGPVIQNGLKNTARYRLGRWLYDGKKLVVVTDEKGEDSLQIHQSDGSAVVNLPVLDIGRPIRLEPSPREPLVALTNHRNELILVNLKSKKRYILDRSKFRRIGDIAWSPDGIWIAYSFADSERTSCIKIANVIEKKTYQATKSVLYDFAPSFDPAGKYLYFLSARHFDPVYDTMQFELSFPSNIKPYLILLNKDLTTPFRYTKSVPAPLDGITESNKVTEKPKKLLKKIKIDLEGITERVIPFPLPPGNYTQIWGIKDRVLFTTFPIIGGKAEWFSDEPRSDGTLKFFDFKDQKDGIVVDNVTNFKVSQDGEVLIYCSKNQLRIIKPVEKADQKLTKEPPGPKSGWLDLSRIKVLVEPKTEWQQMYRDAWRLQRDHFWTKNMSGIDWNGVYKKYLPLLDRIGTRSELSDLIWEMQGELGTSHAYEWGGDYREEPKYSQGFLGADLKYDKKRNAYRIAKIITGDPWEPNATSPLSAPGLNIKEGDLLLKINGIKLNKKTQPNELLVNRAGSEIAITVARGKNKRTFTIKTLTDETPARYREWVEANRELVHQLGKNRIGYVHIPDMGPWGFGEFHRYFLSEIKYPGLIVDVRFNRGGHVSQLILEKVARRRIGYDITRWGQPAPYPYESVLGPIVAITNEYAGSDGDIFSHGFKLYKIGPLVGKRTWGGVIGISPYYRLSDGGLTTQPEYSFWFIDVGWGVENYGTEPDIEVEITPQDYLKGRDTQLLRAVDECLKLIKKTKPKIPDFGKKPNLKLLKKI</sequence>
<dbReference type="CDD" id="cd07562">
    <property type="entry name" value="Peptidase_S41_TRI"/>
    <property type="match status" value="1"/>
</dbReference>
<feature type="active site" description="Charge relay system" evidence="8">
    <location>
        <position position="731"/>
    </location>
</feature>
<dbReference type="InterPro" id="IPR028204">
    <property type="entry name" value="Tricorn_C1"/>
</dbReference>
<dbReference type="GO" id="GO:0008236">
    <property type="term" value="F:serine-type peptidase activity"/>
    <property type="evidence" value="ECO:0007669"/>
    <property type="project" value="UniProtKB-UniRule"/>
</dbReference>
<dbReference type="AlphaFoldDB" id="A0A7C4XDQ0"/>
<dbReference type="InterPro" id="IPR029045">
    <property type="entry name" value="ClpP/crotonase-like_dom_sf"/>
</dbReference>
<dbReference type="InterPro" id="IPR012393">
    <property type="entry name" value="Tricorn_protease"/>
</dbReference>
<dbReference type="Gene3D" id="3.30.750.44">
    <property type="match status" value="1"/>
</dbReference>
<keyword evidence="3 7" id="KW-0963">Cytoplasm</keyword>
<evidence type="ECO:0000259" key="10">
    <source>
        <dbReference type="PROSITE" id="PS50106"/>
    </source>
</evidence>
<dbReference type="InterPro" id="IPR005151">
    <property type="entry name" value="Tail-specific_protease"/>
</dbReference>
<dbReference type="SUPFAM" id="SSF69304">
    <property type="entry name" value="Tricorn protease N-terminal domain"/>
    <property type="match status" value="1"/>
</dbReference>
<evidence type="ECO:0000256" key="4">
    <source>
        <dbReference type="ARBA" id="ARBA00022670"/>
    </source>
</evidence>
<comment type="similarity">
    <text evidence="2 7">Belongs to the peptidase S41B family.</text>
</comment>
<dbReference type="GO" id="GO:0005737">
    <property type="term" value="C:cytoplasm"/>
    <property type="evidence" value="ECO:0007669"/>
    <property type="project" value="UniProtKB-SubCell"/>
</dbReference>
<dbReference type="Pfam" id="PF14685">
    <property type="entry name" value="PDZ_Tricorn"/>
    <property type="match status" value="1"/>
</dbReference>
<dbReference type="PANTHER" id="PTHR43253:SF1">
    <property type="entry name" value="TRICORN PROTEASE HOMOLOG 2-RELATED"/>
    <property type="match status" value="1"/>
</dbReference>
<comment type="function">
    <text evidence="7">Degrades oligopeptides.</text>
</comment>
<feature type="active site" description="Charge relay system" evidence="8">
    <location>
        <position position="1010"/>
    </location>
</feature>
<organism evidence="11">
    <name type="scientific">candidate division WOR-3 bacterium</name>
    <dbReference type="NCBI Taxonomy" id="2052148"/>
    <lineage>
        <taxon>Bacteria</taxon>
        <taxon>Bacteria division WOR-3</taxon>
    </lineage>
</organism>